<comment type="caution">
    <text evidence="2">The sequence shown here is derived from an EMBL/GenBank/DDBJ whole genome shotgun (WGS) entry which is preliminary data.</text>
</comment>
<dbReference type="InterPro" id="IPR042268">
    <property type="entry name" value="BamC_C"/>
</dbReference>
<dbReference type="PROSITE" id="PS51257">
    <property type="entry name" value="PROKAR_LIPOPROTEIN"/>
    <property type="match status" value="1"/>
</dbReference>
<keyword evidence="1" id="KW-0732">Signal</keyword>
<accession>A0A356LJF6</accession>
<dbReference type="Gene3D" id="3.30.310.170">
    <property type="entry name" value="Outer membrane protein assembly factor BamC"/>
    <property type="match status" value="1"/>
</dbReference>
<dbReference type="AlphaFoldDB" id="A0A356LJF6"/>
<proteinExistence type="predicted"/>
<feature type="chain" id="PRO_5016867753" description="Lipoprotein" evidence="1">
    <location>
        <begin position="21"/>
        <end position="373"/>
    </location>
</feature>
<organism evidence="2 3">
    <name type="scientific">Advenella kashmirensis</name>
    <dbReference type="NCBI Taxonomy" id="310575"/>
    <lineage>
        <taxon>Bacteria</taxon>
        <taxon>Pseudomonadati</taxon>
        <taxon>Pseudomonadota</taxon>
        <taxon>Betaproteobacteria</taxon>
        <taxon>Burkholderiales</taxon>
        <taxon>Alcaligenaceae</taxon>
    </lineage>
</organism>
<name>A0A356LJF6_9BURK</name>
<evidence type="ECO:0000256" key="1">
    <source>
        <dbReference type="SAM" id="SignalP"/>
    </source>
</evidence>
<dbReference type="Proteomes" id="UP000264036">
    <property type="component" value="Unassembled WGS sequence"/>
</dbReference>
<evidence type="ECO:0000313" key="2">
    <source>
        <dbReference type="EMBL" id="HBP31116.1"/>
    </source>
</evidence>
<evidence type="ECO:0008006" key="4">
    <source>
        <dbReference type="Google" id="ProtNLM"/>
    </source>
</evidence>
<dbReference type="EMBL" id="DOEK01000035">
    <property type="protein sequence ID" value="HBP31116.1"/>
    <property type="molecule type" value="Genomic_DNA"/>
</dbReference>
<protein>
    <recommendedName>
        <fullName evidence="4">Lipoprotein</fullName>
    </recommendedName>
</protein>
<feature type="signal peptide" evidence="1">
    <location>
        <begin position="1"/>
        <end position="20"/>
    </location>
</feature>
<reference evidence="2 3" key="1">
    <citation type="journal article" date="2018" name="Nat. Biotechnol.">
        <title>A standardized bacterial taxonomy based on genome phylogeny substantially revises the tree of life.</title>
        <authorList>
            <person name="Parks D.H."/>
            <person name="Chuvochina M."/>
            <person name="Waite D.W."/>
            <person name="Rinke C."/>
            <person name="Skarshewski A."/>
            <person name="Chaumeil P.A."/>
            <person name="Hugenholtz P."/>
        </authorList>
    </citation>
    <scope>NUCLEOTIDE SEQUENCE [LARGE SCALE GENOMIC DNA]</scope>
    <source>
        <strain evidence="2">UBA10707</strain>
    </source>
</reference>
<sequence length="373" mass="40356">MRMNARFLAVSGLLSLTLLAGCNVMDEVMGETEQVDYKSTVRGDPLSLPPDLSSSQINPAYKSPGGYASANEYNKAVAQANRNAASGASVLPETPGLKIQSSGANRWLEVSQEAGSVYPKLIDFWVDSGFTINRDNPQAGLIETDWAENRAKIPGNLLNRALGAIINMVEDSGERERFRTRLERSNGKTLVFINHERMVETPMDRDGTTFKWLPAKEDPGLNAAMLSRLMVFLGATKQQAEAQVRQSAAAAAAPTHPVVMADVAALPLQMGQSQAYNQVGAAINSAGFTVDNSDPQAGTYAVRYLDTDTGEKRQASNFISRLWGDKGNLTPLPYTIVVTSEASQSVVTVRNEQGQTDNSATARRILTVLAERM</sequence>
<dbReference type="Pfam" id="PF06804">
    <property type="entry name" value="Lipoprotein_18"/>
    <property type="match status" value="1"/>
</dbReference>
<dbReference type="InterPro" id="IPR010653">
    <property type="entry name" value="NlpB/DapX"/>
</dbReference>
<evidence type="ECO:0000313" key="3">
    <source>
        <dbReference type="Proteomes" id="UP000264036"/>
    </source>
</evidence>
<gene>
    <name evidence="2" type="ORF">DD666_17110</name>
</gene>